<gene>
    <name evidence="3" type="ORF">MGALJ_27660</name>
</gene>
<feature type="compositionally biased region" description="Low complexity" evidence="1">
    <location>
        <begin position="47"/>
        <end position="63"/>
    </location>
</feature>
<dbReference type="RefSeq" id="WP_163730096.1">
    <property type="nucleotide sequence ID" value="NZ_AP022601.1"/>
</dbReference>
<evidence type="ECO:0000256" key="1">
    <source>
        <dbReference type="SAM" id="MobiDB-lite"/>
    </source>
</evidence>
<feature type="region of interest" description="Disordered" evidence="1">
    <location>
        <begin position="44"/>
        <end position="66"/>
    </location>
</feature>
<keyword evidence="2" id="KW-1133">Transmembrane helix</keyword>
<protein>
    <submittedName>
        <fullName evidence="3">Uncharacterized protein</fullName>
    </submittedName>
</protein>
<feature type="transmembrane region" description="Helical" evidence="2">
    <location>
        <begin position="12"/>
        <end position="36"/>
    </location>
</feature>
<dbReference type="EMBL" id="AP022601">
    <property type="protein sequence ID" value="BBY93097.1"/>
    <property type="molecule type" value="Genomic_DNA"/>
</dbReference>
<dbReference type="KEGG" id="mgau:MGALJ_27660"/>
<organism evidence="3 4">
    <name type="scientific">Mycobacterium gallinarum</name>
    <dbReference type="NCBI Taxonomy" id="39689"/>
    <lineage>
        <taxon>Bacteria</taxon>
        <taxon>Bacillati</taxon>
        <taxon>Actinomycetota</taxon>
        <taxon>Actinomycetes</taxon>
        <taxon>Mycobacteriales</taxon>
        <taxon>Mycobacteriaceae</taxon>
        <taxon>Mycobacterium</taxon>
    </lineage>
</organism>
<name>A0A9W4B3A8_9MYCO</name>
<dbReference type="Proteomes" id="UP000465785">
    <property type="component" value="Chromosome"/>
</dbReference>
<accession>A0A9W4B3A8</accession>
<evidence type="ECO:0000256" key="2">
    <source>
        <dbReference type="SAM" id="Phobius"/>
    </source>
</evidence>
<evidence type="ECO:0000313" key="3">
    <source>
        <dbReference type="EMBL" id="BBY93097.1"/>
    </source>
</evidence>
<keyword evidence="2" id="KW-0812">Transmembrane</keyword>
<dbReference type="AlphaFoldDB" id="A0A9W4B3A8"/>
<evidence type="ECO:0000313" key="4">
    <source>
        <dbReference type="Proteomes" id="UP000465785"/>
    </source>
</evidence>
<sequence length="89" mass="8993">MDDQHKSKSRADLRLCAAMIGGSAVVAMAAIGLMVAQEHTGDPVAKSSSMMTVGSTSTQTTPSNAPAVAVAKPIMKGPAPLPSEEEAAK</sequence>
<keyword evidence="4" id="KW-1185">Reference proteome</keyword>
<proteinExistence type="predicted"/>
<keyword evidence="2" id="KW-0472">Membrane</keyword>
<reference evidence="3 4" key="1">
    <citation type="journal article" date="2019" name="Emerg. Microbes Infect.">
        <title>Comprehensive subspecies identification of 175 nontuberculous mycobacteria species based on 7547 genomic profiles.</title>
        <authorList>
            <person name="Matsumoto Y."/>
            <person name="Kinjo T."/>
            <person name="Motooka D."/>
            <person name="Nabeya D."/>
            <person name="Jung N."/>
            <person name="Uechi K."/>
            <person name="Horii T."/>
            <person name="Iida T."/>
            <person name="Fujita J."/>
            <person name="Nakamura S."/>
        </authorList>
    </citation>
    <scope>NUCLEOTIDE SEQUENCE [LARGE SCALE GENOMIC DNA]</scope>
    <source>
        <strain evidence="3 4">JCM 6399</strain>
    </source>
</reference>